<dbReference type="EMBL" id="FNDD01000016">
    <property type="protein sequence ID" value="SDH45417.1"/>
    <property type="molecule type" value="Genomic_DNA"/>
</dbReference>
<evidence type="ECO:0000313" key="2">
    <source>
        <dbReference type="Proteomes" id="UP000198854"/>
    </source>
</evidence>
<proteinExistence type="predicted"/>
<reference evidence="1 2" key="1">
    <citation type="submission" date="2016-10" db="EMBL/GenBank/DDBJ databases">
        <authorList>
            <person name="de Groot N.N."/>
        </authorList>
    </citation>
    <scope>NUCLEOTIDE SEQUENCE [LARGE SCALE GENOMIC DNA]</scope>
    <source>
        <strain evidence="1 2">CGMCC 1.10228</strain>
    </source>
</reference>
<evidence type="ECO:0000313" key="1">
    <source>
        <dbReference type="EMBL" id="SDH45417.1"/>
    </source>
</evidence>
<dbReference type="Proteomes" id="UP000198854">
    <property type="component" value="Unassembled WGS sequence"/>
</dbReference>
<dbReference type="RefSeq" id="WP_093275087.1">
    <property type="nucleotide sequence ID" value="NZ_FNDD01000016.1"/>
</dbReference>
<organism evidence="1 2">
    <name type="scientific">Vibrio xiamenensis</name>
    <dbReference type="NCBI Taxonomy" id="861298"/>
    <lineage>
        <taxon>Bacteria</taxon>
        <taxon>Pseudomonadati</taxon>
        <taxon>Pseudomonadota</taxon>
        <taxon>Gammaproteobacteria</taxon>
        <taxon>Vibrionales</taxon>
        <taxon>Vibrionaceae</taxon>
        <taxon>Vibrio</taxon>
    </lineage>
</organism>
<accession>A0A1G8CIX8</accession>
<dbReference type="AlphaFoldDB" id="A0A1G8CIX8"/>
<name>A0A1G8CIX8_9VIBR</name>
<protein>
    <submittedName>
        <fullName evidence="1">Uncharacterized protein</fullName>
    </submittedName>
</protein>
<gene>
    <name evidence="1" type="ORF">SAMN04488136_11694</name>
</gene>
<sequence length="250" mass="28820">MAEFSAKVKEGYAVASLCQLLIDIRKDTRFNKNLFINPGSLELDDLEHVLAINKGNERHCIEWRTFNAIYNRNLTTECKKLVRSYFKVPFYLLNERELFIYSNVLSDSLNDDGIISGIFDLSRVPVEGLVNQVKFIQAMIDNESSYGIALVFSYIISDSKKRNSLKIKIVNSLKSNLEMNSSYLVPKDLAKKYNNLSLEQKKDLSKSLKDFNMSKEMQDITLEYSLSDDLEKCAKRTNLPILYLLEKLIK</sequence>
<keyword evidence="2" id="KW-1185">Reference proteome</keyword>